<name>A0A9N7ZAY9_PLEPL</name>
<accession>A0A9N7ZAY9</accession>
<dbReference type="Proteomes" id="UP001153269">
    <property type="component" value="Unassembled WGS sequence"/>
</dbReference>
<proteinExistence type="predicted"/>
<comment type="caution">
    <text evidence="2">The sequence shown here is derived from an EMBL/GenBank/DDBJ whole genome shotgun (WGS) entry which is preliminary data.</text>
</comment>
<keyword evidence="3" id="KW-1185">Reference proteome</keyword>
<organism evidence="2 3">
    <name type="scientific">Pleuronectes platessa</name>
    <name type="common">European plaice</name>
    <dbReference type="NCBI Taxonomy" id="8262"/>
    <lineage>
        <taxon>Eukaryota</taxon>
        <taxon>Metazoa</taxon>
        <taxon>Chordata</taxon>
        <taxon>Craniata</taxon>
        <taxon>Vertebrata</taxon>
        <taxon>Euteleostomi</taxon>
        <taxon>Actinopterygii</taxon>
        <taxon>Neopterygii</taxon>
        <taxon>Teleostei</taxon>
        <taxon>Neoteleostei</taxon>
        <taxon>Acanthomorphata</taxon>
        <taxon>Carangaria</taxon>
        <taxon>Pleuronectiformes</taxon>
        <taxon>Pleuronectoidei</taxon>
        <taxon>Pleuronectidae</taxon>
        <taxon>Pleuronectes</taxon>
    </lineage>
</organism>
<feature type="region of interest" description="Disordered" evidence="1">
    <location>
        <begin position="1"/>
        <end position="71"/>
    </location>
</feature>
<protein>
    <submittedName>
        <fullName evidence="2">Uncharacterized protein</fullName>
    </submittedName>
</protein>
<evidence type="ECO:0000256" key="1">
    <source>
        <dbReference type="SAM" id="MobiDB-lite"/>
    </source>
</evidence>
<sequence>MTLFANAPGWRQRGLRQMPPRVGADVTPPSEQQPSDLRLRSRTSEAARETERERPRGRKRGMEGGGEEEERRRRGGAVCLWRLELLLLLRFNTIDLHRLHRVCVSSNTSPFLSLCVLRADQCLLGDSEVPGPRPPLHLPPPAVVHPVTPPRPQSAAWGLPVAKTVQQQSGSD</sequence>
<dbReference type="AlphaFoldDB" id="A0A9N7ZAY9"/>
<reference evidence="2" key="1">
    <citation type="submission" date="2020-03" db="EMBL/GenBank/DDBJ databases">
        <authorList>
            <person name="Weist P."/>
        </authorList>
    </citation>
    <scope>NUCLEOTIDE SEQUENCE</scope>
</reference>
<gene>
    <name evidence="2" type="ORF">PLEPLA_LOCUS45474</name>
</gene>
<evidence type="ECO:0000313" key="3">
    <source>
        <dbReference type="Proteomes" id="UP001153269"/>
    </source>
</evidence>
<feature type="compositionally biased region" description="Basic and acidic residues" evidence="1">
    <location>
        <begin position="37"/>
        <end position="54"/>
    </location>
</feature>
<evidence type="ECO:0000313" key="2">
    <source>
        <dbReference type="EMBL" id="CAB1457650.1"/>
    </source>
</evidence>
<dbReference type="EMBL" id="CADEAL010004351">
    <property type="protein sequence ID" value="CAB1457650.1"/>
    <property type="molecule type" value="Genomic_DNA"/>
</dbReference>
<feature type="region of interest" description="Disordered" evidence="1">
    <location>
        <begin position="133"/>
        <end position="158"/>
    </location>
</feature>
<feature type="compositionally biased region" description="Pro residues" evidence="1">
    <location>
        <begin position="133"/>
        <end position="152"/>
    </location>
</feature>